<evidence type="ECO:0000313" key="2">
    <source>
        <dbReference type="Proteomes" id="UP000294820"/>
    </source>
</evidence>
<name>A0A375AEC8_9GAMM</name>
<dbReference type="RefSeq" id="WP_158513821.1">
    <property type="nucleotide sequence ID" value="NZ_LT615367.1"/>
</dbReference>
<organism evidence="1 2">
    <name type="scientific">Dickeya aquatica</name>
    <dbReference type="NCBI Taxonomy" id="1401087"/>
    <lineage>
        <taxon>Bacteria</taxon>
        <taxon>Pseudomonadati</taxon>
        <taxon>Pseudomonadota</taxon>
        <taxon>Gammaproteobacteria</taxon>
        <taxon>Enterobacterales</taxon>
        <taxon>Pectobacteriaceae</taxon>
        <taxon>Dickeya</taxon>
    </lineage>
</organism>
<dbReference type="EMBL" id="LT615367">
    <property type="protein sequence ID" value="SLM64448.1"/>
    <property type="molecule type" value="Genomic_DNA"/>
</dbReference>
<evidence type="ECO:0000313" key="1">
    <source>
        <dbReference type="EMBL" id="SLM64448.1"/>
    </source>
</evidence>
<dbReference type="KEGG" id="daq:DAQ1742_03654"/>
<gene>
    <name evidence="1" type="ORF">DAQ1742_03654</name>
</gene>
<dbReference type="Proteomes" id="UP000294820">
    <property type="component" value="Chromosome 1"/>
</dbReference>
<accession>A0A375AEC8</accession>
<protein>
    <submittedName>
        <fullName evidence="1">Uncharacterized protein</fullName>
    </submittedName>
</protein>
<proteinExistence type="predicted"/>
<sequence length="54" mass="6188">MMMPDIDNMTELCASKDFFPARADTLTCIGFISKQWFHQQCVQATITSTMTRQP</sequence>
<keyword evidence="2" id="KW-1185">Reference proteome</keyword>
<dbReference type="AlphaFoldDB" id="A0A375AEC8"/>
<reference evidence="1 2" key="1">
    <citation type="submission" date="2016-09" db="EMBL/GenBank/DDBJ databases">
        <authorList>
            <person name="Reverchon S."/>
            <person name="Nasser W."/>
            <person name="Leonard S."/>
            <person name="Brochier C."/>
            <person name="Duprey A."/>
        </authorList>
    </citation>
    <scope>NUCLEOTIDE SEQUENCE [LARGE SCALE GENOMIC DNA]</scope>
    <source>
        <strain evidence="1 2">174/2</strain>
    </source>
</reference>